<feature type="chain" id="PRO_5017260505" evidence="1">
    <location>
        <begin position="18"/>
        <end position="389"/>
    </location>
</feature>
<evidence type="ECO:0000256" key="1">
    <source>
        <dbReference type="SAM" id="SignalP"/>
    </source>
</evidence>
<accession>A0A385SL30</accession>
<feature type="signal peptide" evidence="1">
    <location>
        <begin position="1"/>
        <end position="17"/>
    </location>
</feature>
<name>A0A385SL30_9BACT</name>
<dbReference type="Proteomes" id="UP000266183">
    <property type="component" value="Chromosome"/>
</dbReference>
<dbReference type="RefSeq" id="WP_119754467.1">
    <property type="nucleotide sequence ID" value="NZ_CP032382.1"/>
</dbReference>
<dbReference type="OrthoDB" id="9814412at2"/>
<evidence type="ECO:0000259" key="2">
    <source>
        <dbReference type="Pfam" id="PF20094"/>
    </source>
</evidence>
<evidence type="ECO:0000313" key="3">
    <source>
        <dbReference type="EMBL" id="AYB31186.1"/>
    </source>
</evidence>
<dbReference type="KEGG" id="chk:D4L85_11620"/>
<sequence length="389" mass="44930">MRYPFIVLLLLTLNAGAQTLRDINYTFLYNPAEPFTFDVKVTRNATGWTAFYSLTVRDTTQRADQFLVQWDTRSSLGDKEGTPVTSESVAKTLDKFKVEGELKVPLSSSPLILTTKVLNNNLKHAWLFWRILEPNYPTNGFLTTGTKPVTTPYVKVNTPVTLRGDEGARIVSYYGDDFPAAVPAFSEGMARVSRGLHVDTTMTMTDGQEISFPRKGLYLVQKDTLSAEGVAFRVEDDYPRLARIQSLADPLIYVCTRQEFDRVKAAKGDKKAFDRVILGITGDTERAKHFMRTYFRRVELANQYFTSYKEGWKTDRGMIYIIFGLPNQIFRFNDREVWDYKDAMFKKIEFTFVKSSTLFDPDNFVLIRDKKFQETWYDVIDLWRNARFN</sequence>
<organism evidence="3 4">
    <name type="scientific">Chryseolinea soli</name>
    <dbReference type="NCBI Taxonomy" id="2321403"/>
    <lineage>
        <taxon>Bacteria</taxon>
        <taxon>Pseudomonadati</taxon>
        <taxon>Bacteroidota</taxon>
        <taxon>Cytophagia</taxon>
        <taxon>Cytophagales</taxon>
        <taxon>Fulvivirgaceae</taxon>
        <taxon>Chryseolinea</taxon>
    </lineage>
</organism>
<protein>
    <submittedName>
        <fullName evidence="3">GWxTD domain-containing protein</fullName>
    </submittedName>
</protein>
<dbReference type="AlphaFoldDB" id="A0A385SL30"/>
<reference evidence="4" key="1">
    <citation type="submission" date="2018-09" db="EMBL/GenBank/DDBJ databases">
        <title>Chryseolinea sp. KIS68-18 isolated from soil.</title>
        <authorList>
            <person name="Weon H.-Y."/>
            <person name="Kwon S.-W."/>
            <person name="Lee S.A."/>
        </authorList>
    </citation>
    <scope>NUCLEOTIDE SEQUENCE [LARGE SCALE GENOMIC DNA]</scope>
    <source>
        <strain evidence="4">KIS68-18</strain>
    </source>
</reference>
<dbReference type="EMBL" id="CP032382">
    <property type="protein sequence ID" value="AYB31186.1"/>
    <property type="molecule type" value="Genomic_DNA"/>
</dbReference>
<dbReference type="InterPro" id="IPR030959">
    <property type="entry name" value="GWxTD_dom"/>
</dbReference>
<keyword evidence="4" id="KW-1185">Reference proteome</keyword>
<proteinExistence type="predicted"/>
<feature type="domain" description="GWxTD" evidence="2">
    <location>
        <begin position="216"/>
        <end position="385"/>
    </location>
</feature>
<dbReference type="Pfam" id="PF20094">
    <property type="entry name" value="GWxTD_dom"/>
    <property type="match status" value="1"/>
</dbReference>
<gene>
    <name evidence="3" type="ORF">D4L85_11620</name>
</gene>
<dbReference type="NCBIfam" id="TIGR04514">
    <property type="entry name" value="GWxTD_dom"/>
    <property type="match status" value="1"/>
</dbReference>
<evidence type="ECO:0000313" key="4">
    <source>
        <dbReference type="Proteomes" id="UP000266183"/>
    </source>
</evidence>
<keyword evidence="1" id="KW-0732">Signal</keyword>